<comment type="caution">
    <text evidence="3">The sequence shown here is derived from an EMBL/GenBank/DDBJ whole genome shotgun (WGS) entry which is preliminary data.</text>
</comment>
<dbReference type="PANTHER" id="PTHR33164">
    <property type="entry name" value="TRANSCRIPTIONAL REGULATOR, MARR FAMILY"/>
    <property type="match status" value="1"/>
</dbReference>
<dbReference type="AlphaFoldDB" id="A0A917VZP8"/>
<protein>
    <submittedName>
        <fullName evidence="3">MarR family transcriptional regulator</fullName>
    </submittedName>
</protein>
<dbReference type="Gene3D" id="1.10.10.10">
    <property type="entry name" value="Winged helix-like DNA-binding domain superfamily/Winged helix DNA-binding domain"/>
    <property type="match status" value="1"/>
</dbReference>
<dbReference type="PRINTS" id="PR00598">
    <property type="entry name" value="HTHMARR"/>
</dbReference>
<gene>
    <name evidence="3" type="ORF">GCM10011575_03650</name>
</gene>
<dbReference type="SUPFAM" id="SSF46785">
    <property type="entry name" value="Winged helix' DNA-binding domain"/>
    <property type="match status" value="1"/>
</dbReference>
<dbReference type="RefSeq" id="WP_188893456.1">
    <property type="nucleotide sequence ID" value="NZ_BMMZ01000001.1"/>
</dbReference>
<dbReference type="PROSITE" id="PS50995">
    <property type="entry name" value="HTH_MARR_2"/>
    <property type="match status" value="1"/>
</dbReference>
<dbReference type="InterPro" id="IPR036388">
    <property type="entry name" value="WH-like_DNA-bd_sf"/>
</dbReference>
<evidence type="ECO:0000313" key="3">
    <source>
        <dbReference type="EMBL" id="GGL48893.1"/>
    </source>
</evidence>
<dbReference type="GO" id="GO:0003700">
    <property type="term" value="F:DNA-binding transcription factor activity"/>
    <property type="evidence" value="ECO:0007669"/>
    <property type="project" value="InterPro"/>
</dbReference>
<dbReference type="GO" id="GO:0006950">
    <property type="term" value="P:response to stress"/>
    <property type="evidence" value="ECO:0007669"/>
    <property type="project" value="TreeGrafter"/>
</dbReference>
<dbReference type="SMART" id="SM00347">
    <property type="entry name" value="HTH_MARR"/>
    <property type="match status" value="1"/>
</dbReference>
<dbReference type="Pfam" id="PF12802">
    <property type="entry name" value="MarR_2"/>
    <property type="match status" value="1"/>
</dbReference>
<evidence type="ECO:0000313" key="4">
    <source>
        <dbReference type="Proteomes" id="UP000613840"/>
    </source>
</evidence>
<reference evidence="3" key="2">
    <citation type="submission" date="2020-09" db="EMBL/GenBank/DDBJ databases">
        <authorList>
            <person name="Sun Q."/>
            <person name="Zhou Y."/>
        </authorList>
    </citation>
    <scope>NUCLEOTIDE SEQUENCE</scope>
    <source>
        <strain evidence="3">CGMCC 4.7306</strain>
    </source>
</reference>
<dbReference type="InterPro" id="IPR039422">
    <property type="entry name" value="MarR/SlyA-like"/>
</dbReference>
<evidence type="ECO:0000256" key="1">
    <source>
        <dbReference type="SAM" id="MobiDB-lite"/>
    </source>
</evidence>
<sequence>MISAVALNDQPTPRSGRDGGTSHRLGYLFKHVHLRYEQLTSAALEPIGISPREWAALNCLDEQHSLSQREVADLLGIDRTRMVALVDELEAKGWVKRRPQPDDRRKNIVTLTNTGRGLLQRGSRIVDECEQEFLAALSAVEAEQLKNALDAVVATE</sequence>
<proteinExistence type="predicted"/>
<reference evidence="3" key="1">
    <citation type="journal article" date="2014" name="Int. J. Syst. Evol. Microbiol.">
        <title>Complete genome sequence of Corynebacterium casei LMG S-19264T (=DSM 44701T), isolated from a smear-ripened cheese.</title>
        <authorList>
            <consortium name="US DOE Joint Genome Institute (JGI-PGF)"/>
            <person name="Walter F."/>
            <person name="Albersmeier A."/>
            <person name="Kalinowski J."/>
            <person name="Ruckert C."/>
        </authorList>
    </citation>
    <scope>NUCLEOTIDE SEQUENCE</scope>
    <source>
        <strain evidence="3">CGMCC 4.7306</strain>
    </source>
</reference>
<dbReference type="InterPro" id="IPR036390">
    <property type="entry name" value="WH_DNA-bd_sf"/>
</dbReference>
<accession>A0A917VZP8</accession>
<keyword evidence="4" id="KW-1185">Reference proteome</keyword>
<organism evidence="3 4">
    <name type="scientific">Microlunatus endophyticus</name>
    <dbReference type="NCBI Taxonomy" id="1716077"/>
    <lineage>
        <taxon>Bacteria</taxon>
        <taxon>Bacillati</taxon>
        <taxon>Actinomycetota</taxon>
        <taxon>Actinomycetes</taxon>
        <taxon>Propionibacteriales</taxon>
        <taxon>Propionibacteriaceae</taxon>
        <taxon>Microlunatus</taxon>
    </lineage>
</organism>
<feature type="region of interest" description="Disordered" evidence="1">
    <location>
        <begin position="1"/>
        <end position="22"/>
    </location>
</feature>
<feature type="domain" description="HTH marR-type" evidence="2">
    <location>
        <begin position="22"/>
        <end position="154"/>
    </location>
</feature>
<dbReference type="Proteomes" id="UP000613840">
    <property type="component" value="Unassembled WGS sequence"/>
</dbReference>
<name>A0A917VZP8_9ACTN</name>
<evidence type="ECO:0000259" key="2">
    <source>
        <dbReference type="PROSITE" id="PS50995"/>
    </source>
</evidence>
<dbReference type="PANTHER" id="PTHR33164:SF43">
    <property type="entry name" value="HTH-TYPE TRANSCRIPTIONAL REPRESSOR YETL"/>
    <property type="match status" value="1"/>
</dbReference>
<dbReference type="EMBL" id="BMMZ01000001">
    <property type="protein sequence ID" value="GGL48893.1"/>
    <property type="molecule type" value="Genomic_DNA"/>
</dbReference>
<dbReference type="InterPro" id="IPR000835">
    <property type="entry name" value="HTH_MarR-typ"/>
</dbReference>